<dbReference type="SUPFAM" id="SSF52743">
    <property type="entry name" value="Subtilisin-like"/>
    <property type="match status" value="1"/>
</dbReference>
<evidence type="ECO:0000256" key="4">
    <source>
        <dbReference type="ARBA" id="ARBA00022801"/>
    </source>
</evidence>
<dbReference type="Gene3D" id="3.30.70.80">
    <property type="entry name" value="Peptidase S8 propeptide/proteinase inhibitor I9"/>
    <property type="match status" value="1"/>
</dbReference>
<evidence type="ECO:0000256" key="1">
    <source>
        <dbReference type="ARBA" id="ARBA00011073"/>
    </source>
</evidence>
<keyword evidence="2" id="KW-0645">Protease</keyword>
<protein>
    <submittedName>
        <fullName evidence="9">Uncharacterized protein</fullName>
    </submittedName>
</protein>
<feature type="domain" description="Peptidase S8/S53" evidence="7">
    <location>
        <begin position="141"/>
        <end position="266"/>
    </location>
</feature>
<dbReference type="InterPro" id="IPR037045">
    <property type="entry name" value="S8pro/Inhibitor_I9_sf"/>
</dbReference>
<keyword evidence="10" id="KW-1185">Reference proteome</keyword>
<accession>A0ABC8UAE3</accession>
<dbReference type="EMBL" id="CAUOFW020007292">
    <property type="protein sequence ID" value="CAK9178729.1"/>
    <property type="molecule type" value="Genomic_DNA"/>
</dbReference>
<organism evidence="9 10">
    <name type="scientific">Ilex paraguariensis</name>
    <name type="common">yerba mate</name>
    <dbReference type="NCBI Taxonomy" id="185542"/>
    <lineage>
        <taxon>Eukaryota</taxon>
        <taxon>Viridiplantae</taxon>
        <taxon>Streptophyta</taxon>
        <taxon>Embryophyta</taxon>
        <taxon>Tracheophyta</taxon>
        <taxon>Spermatophyta</taxon>
        <taxon>Magnoliopsida</taxon>
        <taxon>eudicotyledons</taxon>
        <taxon>Gunneridae</taxon>
        <taxon>Pentapetalae</taxon>
        <taxon>asterids</taxon>
        <taxon>campanulids</taxon>
        <taxon>Aquifoliales</taxon>
        <taxon>Aquifoliaceae</taxon>
        <taxon>Ilex</taxon>
    </lineage>
</organism>
<keyword evidence="3 6" id="KW-0732">Signal</keyword>
<feature type="domain" description="Inhibitor I9" evidence="8">
    <location>
        <begin position="35"/>
        <end position="113"/>
    </location>
</feature>
<feature type="chain" id="PRO_5044833941" evidence="6">
    <location>
        <begin position="30"/>
        <end position="413"/>
    </location>
</feature>
<dbReference type="Proteomes" id="UP001642360">
    <property type="component" value="Unassembled WGS sequence"/>
</dbReference>
<evidence type="ECO:0000256" key="2">
    <source>
        <dbReference type="ARBA" id="ARBA00022670"/>
    </source>
</evidence>
<dbReference type="InterPro" id="IPR036852">
    <property type="entry name" value="Peptidase_S8/S53_dom_sf"/>
</dbReference>
<comment type="similarity">
    <text evidence="1">Belongs to the peptidase S8 family.</text>
</comment>
<sequence length="413" mass="46223">MAFTFFCNVSLPLLISLMFFLPLITINSSEPLISSYIVHTDSQSRPSRFSTQDDWYSYMINTFTDQKMESQSSSRIFYTYNVVFHGFAARLTDKEAKKFTKVPGILAVLADKVTVKLDTTQSPEFLGLNLDYGLWPETNLGENVIIGMVDSGIWPESDSFKDTGIGPIPSRWKGACEQGTEFNSSHCNRKLIGARFFLKGIEHYMSDRLLEELGEYRSPRDGVGHGTHTASTAAGSEVANANVFGFANGTAQGIATKARIAMYKACEVVLGVKCHKDENTCFVKMKFRGIIPFIGSKGIRHLMKETGHEDEHKQFQKSSAGKIRVEAEEEEAVLSAAHAMITQLSGLGNRRQVDPWRNGSASDSRSEGCVFDSRRVQFLLFAIFHFWRGHFGHCVLKPIFSILPKPKLFQQHS</sequence>
<keyword evidence="5" id="KW-0720">Serine protease</keyword>
<dbReference type="InterPro" id="IPR015500">
    <property type="entry name" value="Peptidase_S8_subtilisin-rel"/>
</dbReference>
<comment type="caution">
    <text evidence="9">The sequence shown here is derived from an EMBL/GenBank/DDBJ whole genome shotgun (WGS) entry which is preliminary data.</text>
</comment>
<dbReference type="AlphaFoldDB" id="A0ABC8UAE3"/>
<evidence type="ECO:0000256" key="3">
    <source>
        <dbReference type="ARBA" id="ARBA00022729"/>
    </source>
</evidence>
<evidence type="ECO:0000256" key="6">
    <source>
        <dbReference type="SAM" id="SignalP"/>
    </source>
</evidence>
<dbReference type="PANTHER" id="PTHR10795">
    <property type="entry name" value="PROPROTEIN CONVERTASE SUBTILISIN/KEXIN"/>
    <property type="match status" value="1"/>
</dbReference>
<dbReference type="Pfam" id="PF00082">
    <property type="entry name" value="Peptidase_S8"/>
    <property type="match status" value="1"/>
</dbReference>
<gene>
    <name evidence="9" type="ORF">ILEXP_LOCUS48654</name>
</gene>
<keyword evidence="4" id="KW-0378">Hydrolase</keyword>
<evidence type="ECO:0000259" key="8">
    <source>
        <dbReference type="Pfam" id="PF05922"/>
    </source>
</evidence>
<proteinExistence type="inferred from homology"/>
<dbReference type="GO" id="GO:0006508">
    <property type="term" value="P:proteolysis"/>
    <property type="evidence" value="ECO:0007669"/>
    <property type="project" value="UniProtKB-KW"/>
</dbReference>
<feature type="signal peptide" evidence="6">
    <location>
        <begin position="1"/>
        <end position="29"/>
    </location>
</feature>
<dbReference type="GO" id="GO:0008236">
    <property type="term" value="F:serine-type peptidase activity"/>
    <property type="evidence" value="ECO:0007669"/>
    <property type="project" value="UniProtKB-KW"/>
</dbReference>
<dbReference type="PRINTS" id="PR00723">
    <property type="entry name" value="SUBTILISIN"/>
</dbReference>
<evidence type="ECO:0000313" key="9">
    <source>
        <dbReference type="EMBL" id="CAK9178729.1"/>
    </source>
</evidence>
<dbReference type="InterPro" id="IPR000209">
    <property type="entry name" value="Peptidase_S8/S53_dom"/>
</dbReference>
<dbReference type="Pfam" id="PF05922">
    <property type="entry name" value="Inhibitor_I9"/>
    <property type="match status" value="1"/>
</dbReference>
<reference evidence="9 10" key="1">
    <citation type="submission" date="2024-02" db="EMBL/GenBank/DDBJ databases">
        <authorList>
            <person name="Vignale AGUSTIN F."/>
            <person name="Sosa J E."/>
            <person name="Modenutti C."/>
        </authorList>
    </citation>
    <scope>NUCLEOTIDE SEQUENCE [LARGE SCALE GENOMIC DNA]</scope>
</reference>
<evidence type="ECO:0000256" key="5">
    <source>
        <dbReference type="ARBA" id="ARBA00022825"/>
    </source>
</evidence>
<evidence type="ECO:0000259" key="7">
    <source>
        <dbReference type="Pfam" id="PF00082"/>
    </source>
</evidence>
<dbReference type="Gene3D" id="3.40.50.200">
    <property type="entry name" value="Peptidase S8/S53 domain"/>
    <property type="match status" value="1"/>
</dbReference>
<evidence type="ECO:0000313" key="10">
    <source>
        <dbReference type="Proteomes" id="UP001642360"/>
    </source>
</evidence>
<dbReference type="InterPro" id="IPR010259">
    <property type="entry name" value="S8pro/Inhibitor_I9"/>
</dbReference>
<name>A0ABC8UAE3_9AQUA</name>
<dbReference type="InterPro" id="IPR045051">
    <property type="entry name" value="SBT"/>
</dbReference>